<organism evidence="3 4">
    <name type="scientific">Oryzihumus leptocrescens</name>
    <dbReference type="NCBI Taxonomy" id="297536"/>
    <lineage>
        <taxon>Bacteria</taxon>
        <taxon>Bacillati</taxon>
        <taxon>Actinomycetota</taxon>
        <taxon>Actinomycetes</taxon>
        <taxon>Micrococcales</taxon>
        <taxon>Intrasporangiaceae</taxon>
        <taxon>Oryzihumus</taxon>
    </lineage>
</organism>
<evidence type="ECO:0000313" key="3">
    <source>
        <dbReference type="EMBL" id="TQL59278.1"/>
    </source>
</evidence>
<feature type="transmembrane region" description="Helical" evidence="1">
    <location>
        <begin position="46"/>
        <end position="64"/>
    </location>
</feature>
<keyword evidence="1" id="KW-1133">Transmembrane helix</keyword>
<dbReference type="EMBL" id="VFOQ01000001">
    <property type="protein sequence ID" value="TQL59278.1"/>
    <property type="molecule type" value="Genomic_DNA"/>
</dbReference>
<accession>A0A542ZG10</accession>
<proteinExistence type="predicted"/>
<protein>
    <submittedName>
        <fullName evidence="3">PH (Pleckstrin Homology) domain-containing protein</fullName>
    </submittedName>
</protein>
<dbReference type="OrthoDB" id="5148800at2"/>
<dbReference type="AlphaFoldDB" id="A0A542ZG10"/>
<evidence type="ECO:0000313" key="4">
    <source>
        <dbReference type="Proteomes" id="UP000319514"/>
    </source>
</evidence>
<evidence type="ECO:0000259" key="2">
    <source>
        <dbReference type="Pfam" id="PF10756"/>
    </source>
</evidence>
<keyword evidence="4" id="KW-1185">Reference proteome</keyword>
<comment type="caution">
    <text evidence="3">The sequence shown here is derived from an EMBL/GenBank/DDBJ whole genome shotgun (WGS) entry which is preliminary data.</text>
</comment>
<dbReference type="InterPro" id="IPR019692">
    <property type="entry name" value="CFP-6_PH"/>
</dbReference>
<name>A0A542ZG10_9MICO</name>
<keyword evidence="1" id="KW-0812">Transmembrane</keyword>
<reference evidence="3 4" key="1">
    <citation type="submission" date="2019-06" db="EMBL/GenBank/DDBJ databases">
        <title>Sequencing the genomes of 1000 actinobacteria strains.</title>
        <authorList>
            <person name="Klenk H.-P."/>
        </authorList>
    </citation>
    <scope>NUCLEOTIDE SEQUENCE [LARGE SCALE GENOMIC DNA]</scope>
    <source>
        <strain evidence="3 4">DSM 18082</strain>
    </source>
</reference>
<sequence length="216" mass="22805">MTPPATATTSRTYRQRSSQLVALLFIAAAAVLIGSMLLSWSTDASPLFLSILLLGIAGSWAMFLRPAVVVDSDGVTLRNVVRDVHVPWQLLTDVEARWNVRVFTGERGYTGWAVSSQIERPKGATGGLLGAGFGASSTLQRISKEDTAGAPEPGGRKVTSRSVADIIEDTKAAYAAAVARGEITPPAEPRVTVRWVPLVLAVLAVPALGVLVFAVL</sequence>
<feature type="transmembrane region" description="Helical" evidence="1">
    <location>
        <begin position="20"/>
        <end position="40"/>
    </location>
</feature>
<dbReference type="RefSeq" id="WP_141787324.1">
    <property type="nucleotide sequence ID" value="NZ_BAAAKX010000009.1"/>
</dbReference>
<dbReference type="Proteomes" id="UP000319514">
    <property type="component" value="Unassembled WGS sequence"/>
</dbReference>
<dbReference type="Pfam" id="PF10756">
    <property type="entry name" value="bPH_6"/>
    <property type="match status" value="1"/>
</dbReference>
<gene>
    <name evidence="3" type="ORF">FB474_0629</name>
</gene>
<keyword evidence="1" id="KW-0472">Membrane</keyword>
<feature type="transmembrane region" description="Helical" evidence="1">
    <location>
        <begin position="195"/>
        <end position="215"/>
    </location>
</feature>
<feature type="domain" description="Low molecular weight protein antigen 6 PH" evidence="2">
    <location>
        <begin position="65"/>
        <end position="99"/>
    </location>
</feature>
<evidence type="ECO:0000256" key="1">
    <source>
        <dbReference type="SAM" id="Phobius"/>
    </source>
</evidence>